<organism evidence="2 3">
    <name type="scientific">Saccharopolyspora taberi</name>
    <dbReference type="NCBI Taxonomy" id="60895"/>
    <lineage>
        <taxon>Bacteria</taxon>
        <taxon>Bacillati</taxon>
        <taxon>Actinomycetota</taxon>
        <taxon>Actinomycetes</taxon>
        <taxon>Pseudonocardiales</taxon>
        <taxon>Pseudonocardiaceae</taxon>
        <taxon>Saccharopolyspora</taxon>
    </lineage>
</organism>
<reference evidence="2 3" key="1">
    <citation type="journal article" date="2019" name="Int. J. Syst. Evol. Microbiol.">
        <title>The Global Catalogue of Microorganisms (GCM) 10K type strain sequencing project: providing services to taxonomists for standard genome sequencing and annotation.</title>
        <authorList>
            <consortium name="The Broad Institute Genomics Platform"/>
            <consortium name="The Broad Institute Genome Sequencing Center for Infectious Disease"/>
            <person name="Wu L."/>
            <person name="Ma J."/>
        </authorList>
    </citation>
    <scope>NUCLEOTIDE SEQUENCE [LARGE SCALE GENOMIC DNA]</scope>
    <source>
        <strain evidence="2 3">JCM 9383</strain>
    </source>
</reference>
<evidence type="ECO:0000313" key="3">
    <source>
        <dbReference type="Proteomes" id="UP001500979"/>
    </source>
</evidence>
<sequence length="118" mass="13100">MPVYVQLATCLPRPLVGTSPSLPAQIALDRAYESIAVLCEELEQAQREIAAKNAQLGEATTGVRAERYEAMRADRDYWRESAETIHRKLARTTAERDDAVWELAVLKRSLAELAGESA</sequence>
<dbReference type="RefSeq" id="WP_344684603.1">
    <property type="nucleotide sequence ID" value="NZ_BAAAUX010000024.1"/>
</dbReference>
<protein>
    <submittedName>
        <fullName evidence="2">Uncharacterized protein</fullName>
    </submittedName>
</protein>
<accession>A0ABN3VJY4</accession>
<gene>
    <name evidence="2" type="ORF">GCM10010470_55150</name>
</gene>
<name>A0ABN3VJY4_9PSEU</name>
<evidence type="ECO:0000256" key="1">
    <source>
        <dbReference type="SAM" id="Coils"/>
    </source>
</evidence>
<dbReference type="EMBL" id="BAAAUX010000024">
    <property type="protein sequence ID" value="GAA2812688.1"/>
    <property type="molecule type" value="Genomic_DNA"/>
</dbReference>
<feature type="coiled-coil region" evidence="1">
    <location>
        <begin position="28"/>
        <end position="62"/>
    </location>
</feature>
<proteinExistence type="predicted"/>
<dbReference type="Proteomes" id="UP001500979">
    <property type="component" value="Unassembled WGS sequence"/>
</dbReference>
<evidence type="ECO:0000313" key="2">
    <source>
        <dbReference type="EMBL" id="GAA2812688.1"/>
    </source>
</evidence>
<keyword evidence="3" id="KW-1185">Reference proteome</keyword>
<comment type="caution">
    <text evidence="2">The sequence shown here is derived from an EMBL/GenBank/DDBJ whole genome shotgun (WGS) entry which is preliminary data.</text>
</comment>
<keyword evidence="1" id="KW-0175">Coiled coil</keyword>